<dbReference type="EMBL" id="FOJG01000001">
    <property type="protein sequence ID" value="SEW35096.1"/>
    <property type="molecule type" value="Genomic_DNA"/>
</dbReference>
<keyword evidence="4" id="KW-0804">Transcription</keyword>
<gene>
    <name evidence="7" type="ORF">SAMN04488122_2182</name>
</gene>
<dbReference type="PANTHER" id="PTHR43133">
    <property type="entry name" value="RNA POLYMERASE ECF-TYPE SIGMA FACTO"/>
    <property type="match status" value="1"/>
</dbReference>
<evidence type="ECO:0000259" key="6">
    <source>
        <dbReference type="Pfam" id="PF08281"/>
    </source>
</evidence>
<comment type="similarity">
    <text evidence="1">Belongs to the sigma-70 factor family. ECF subfamily.</text>
</comment>
<dbReference type="Pfam" id="PF04542">
    <property type="entry name" value="Sigma70_r2"/>
    <property type="match status" value="1"/>
</dbReference>
<dbReference type="SUPFAM" id="SSF88659">
    <property type="entry name" value="Sigma3 and sigma4 domains of RNA polymerase sigma factors"/>
    <property type="match status" value="1"/>
</dbReference>
<dbReference type="InterPro" id="IPR007627">
    <property type="entry name" value="RNA_pol_sigma70_r2"/>
</dbReference>
<feature type="domain" description="RNA polymerase sigma factor 70 region 4 type 2" evidence="6">
    <location>
        <begin position="127"/>
        <end position="173"/>
    </location>
</feature>
<dbReference type="AlphaFoldDB" id="A0A1I0R3Y2"/>
<dbReference type="InterPro" id="IPR013325">
    <property type="entry name" value="RNA_pol_sigma_r2"/>
</dbReference>
<keyword evidence="3" id="KW-0731">Sigma factor</keyword>
<feature type="domain" description="RNA polymerase sigma-70 region 2" evidence="5">
    <location>
        <begin position="27"/>
        <end position="92"/>
    </location>
</feature>
<evidence type="ECO:0000256" key="4">
    <source>
        <dbReference type="ARBA" id="ARBA00023163"/>
    </source>
</evidence>
<evidence type="ECO:0000256" key="2">
    <source>
        <dbReference type="ARBA" id="ARBA00023015"/>
    </source>
</evidence>
<keyword evidence="8" id="KW-1185">Reference proteome</keyword>
<dbReference type="Gene3D" id="1.10.1740.10">
    <property type="match status" value="1"/>
</dbReference>
<dbReference type="GO" id="GO:0006352">
    <property type="term" value="P:DNA-templated transcription initiation"/>
    <property type="evidence" value="ECO:0007669"/>
    <property type="project" value="InterPro"/>
</dbReference>
<dbReference type="Pfam" id="PF08281">
    <property type="entry name" value="Sigma70_r4_2"/>
    <property type="match status" value="1"/>
</dbReference>
<dbReference type="GO" id="GO:0003677">
    <property type="term" value="F:DNA binding"/>
    <property type="evidence" value="ECO:0007669"/>
    <property type="project" value="InterPro"/>
</dbReference>
<keyword evidence="2" id="KW-0805">Transcription regulation</keyword>
<protein>
    <submittedName>
        <fullName evidence="7">RNA polymerase sigma-70 factor, ECF subfamily</fullName>
    </submittedName>
</protein>
<dbReference type="InterPro" id="IPR013249">
    <property type="entry name" value="RNA_pol_sigma70_r4_t2"/>
</dbReference>
<dbReference type="InterPro" id="IPR036388">
    <property type="entry name" value="WH-like_DNA-bd_sf"/>
</dbReference>
<name>A0A1I0R3Y2_9BACT</name>
<dbReference type="InterPro" id="IPR039425">
    <property type="entry name" value="RNA_pol_sigma-70-like"/>
</dbReference>
<evidence type="ECO:0000313" key="8">
    <source>
        <dbReference type="Proteomes" id="UP000199310"/>
    </source>
</evidence>
<organism evidence="7 8">
    <name type="scientific">Chitinophaga arvensicola</name>
    <dbReference type="NCBI Taxonomy" id="29529"/>
    <lineage>
        <taxon>Bacteria</taxon>
        <taxon>Pseudomonadati</taxon>
        <taxon>Bacteroidota</taxon>
        <taxon>Chitinophagia</taxon>
        <taxon>Chitinophagales</taxon>
        <taxon>Chitinophagaceae</taxon>
        <taxon>Chitinophaga</taxon>
    </lineage>
</organism>
<dbReference type="PANTHER" id="PTHR43133:SF46">
    <property type="entry name" value="RNA POLYMERASE SIGMA-70 FACTOR ECF SUBFAMILY"/>
    <property type="match status" value="1"/>
</dbReference>
<dbReference type="GO" id="GO:0016987">
    <property type="term" value="F:sigma factor activity"/>
    <property type="evidence" value="ECO:0007669"/>
    <property type="project" value="UniProtKB-KW"/>
</dbReference>
<evidence type="ECO:0000259" key="5">
    <source>
        <dbReference type="Pfam" id="PF04542"/>
    </source>
</evidence>
<dbReference type="SUPFAM" id="SSF88946">
    <property type="entry name" value="Sigma2 domain of RNA polymerase sigma factors"/>
    <property type="match status" value="1"/>
</dbReference>
<evidence type="ECO:0000256" key="1">
    <source>
        <dbReference type="ARBA" id="ARBA00010641"/>
    </source>
</evidence>
<reference evidence="8" key="1">
    <citation type="submission" date="2016-10" db="EMBL/GenBank/DDBJ databases">
        <authorList>
            <person name="Varghese N."/>
            <person name="Submissions S."/>
        </authorList>
    </citation>
    <scope>NUCLEOTIDE SEQUENCE [LARGE SCALE GENOMIC DNA]</scope>
    <source>
        <strain evidence="8">DSM 3695</strain>
    </source>
</reference>
<dbReference type="NCBIfam" id="TIGR02937">
    <property type="entry name" value="sigma70-ECF"/>
    <property type="match status" value="1"/>
</dbReference>
<dbReference type="Proteomes" id="UP000199310">
    <property type="component" value="Unassembled WGS sequence"/>
</dbReference>
<dbReference type="Gene3D" id="1.10.10.10">
    <property type="entry name" value="Winged helix-like DNA-binding domain superfamily/Winged helix DNA-binding domain"/>
    <property type="match status" value="1"/>
</dbReference>
<proteinExistence type="inferred from homology"/>
<dbReference type="OrthoDB" id="679904at2"/>
<dbReference type="InterPro" id="IPR013324">
    <property type="entry name" value="RNA_pol_sigma_r3/r4-like"/>
</dbReference>
<dbReference type="RefSeq" id="WP_089894392.1">
    <property type="nucleotide sequence ID" value="NZ_FOJG01000001.1"/>
</dbReference>
<evidence type="ECO:0000313" key="7">
    <source>
        <dbReference type="EMBL" id="SEW35096.1"/>
    </source>
</evidence>
<evidence type="ECO:0000256" key="3">
    <source>
        <dbReference type="ARBA" id="ARBA00023082"/>
    </source>
</evidence>
<accession>A0A1I0R3Y2</accession>
<sequence>MSQYDIYTDEQLIALLNGSDEAAFTEIYDRYWNQLYKSACRKQADKEQAKEIVHDVFLDIWKRRESLTISHLPAYLEQAVRFRLINYINRNKVPAFFDLFETLLFSPYEADQLLKQKDFVKLLEGWIDTLPETQRRIFIQYYLKELSVKEIAVEMNLSPKTVQNNLSLSLRHLRTRFGTILTILHVFIG</sequence>
<dbReference type="STRING" id="29529.SAMN04488122_2182"/>
<dbReference type="CDD" id="cd06171">
    <property type="entry name" value="Sigma70_r4"/>
    <property type="match status" value="1"/>
</dbReference>
<dbReference type="InterPro" id="IPR014284">
    <property type="entry name" value="RNA_pol_sigma-70_dom"/>
</dbReference>